<protein>
    <submittedName>
        <fullName evidence="6">HTH-type transcriptional regulator, LysR family</fullName>
    </submittedName>
</protein>
<dbReference type="STRING" id="80852.AWOD_II_0960"/>
<dbReference type="Pfam" id="PF00126">
    <property type="entry name" value="HTH_1"/>
    <property type="match status" value="1"/>
</dbReference>
<accession>A0A090IDA3</accession>
<dbReference type="InterPro" id="IPR000847">
    <property type="entry name" value="LysR_HTH_N"/>
</dbReference>
<dbReference type="GO" id="GO:0003700">
    <property type="term" value="F:DNA-binding transcription factor activity"/>
    <property type="evidence" value="ECO:0007669"/>
    <property type="project" value="InterPro"/>
</dbReference>
<sequence>MDLAKFDLNLLKTLLVLLQEKNTNKAAERLNTSQPAVSRTLAKIREEFDDPLFIRQSRGLKLTPKAEELAISLPKIFEALEGTLKNDSFSPKQLTGKIKIAMNGFVIETHGYQICQAIKKDAPNISIELHSFTQTTADDLINGELDFALNYYPIDVSKELRQVPVGLFTYAAICSINHPMANKTIDLQEVFNYPLAGLIVPEFNFKTMLAPQYSDRDITNQPEFRSQQVNPILKALENSNMLFIAPQSLMDVLAPKKYALIEVEDKLKRHEMKIALIYNTKYMNSEKFNWLERLVDNILPPKMVRH</sequence>
<dbReference type="InterPro" id="IPR036388">
    <property type="entry name" value="WH-like_DNA-bd_sf"/>
</dbReference>
<dbReference type="Pfam" id="PF03466">
    <property type="entry name" value="LysR_substrate"/>
    <property type="match status" value="1"/>
</dbReference>
<dbReference type="OrthoDB" id="6396370at2"/>
<keyword evidence="7" id="KW-1185">Reference proteome</keyword>
<gene>
    <name evidence="6" type="ORF">AWOD_II_0960</name>
</gene>
<dbReference type="HOGENOM" id="CLU_039613_39_2_6"/>
<dbReference type="SUPFAM" id="SSF53850">
    <property type="entry name" value="Periplasmic binding protein-like II"/>
    <property type="match status" value="1"/>
</dbReference>
<dbReference type="Gene3D" id="3.40.190.10">
    <property type="entry name" value="Periplasmic binding protein-like II"/>
    <property type="match status" value="2"/>
</dbReference>
<dbReference type="GeneID" id="28543215"/>
<feature type="domain" description="HTH lysR-type" evidence="5">
    <location>
        <begin position="6"/>
        <end position="63"/>
    </location>
</feature>
<dbReference type="EMBL" id="LN554847">
    <property type="protein sequence ID" value="CED57579.1"/>
    <property type="molecule type" value="Genomic_DNA"/>
</dbReference>
<reference evidence="7" key="1">
    <citation type="submission" date="2014-09" db="EMBL/GenBank/DDBJ databases">
        <authorList>
            <person name="Hjerde E."/>
        </authorList>
    </citation>
    <scope>NUCLEOTIDE SEQUENCE [LARGE SCALE GENOMIC DNA]</scope>
    <source>
        <strain evidence="7">06/09/139</strain>
    </source>
</reference>
<dbReference type="PATRIC" id="fig|80852.17.peg.3759"/>
<keyword evidence="4" id="KW-0804">Transcription</keyword>
<comment type="similarity">
    <text evidence="1">Belongs to the LysR transcriptional regulatory family.</text>
</comment>
<dbReference type="PANTHER" id="PTHR30118">
    <property type="entry name" value="HTH-TYPE TRANSCRIPTIONAL REGULATOR LEUO-RELATED"/>
    <property type="match status" value="1"/>
</dbReference>
<dbReference type="KEGG" id="awd:AWOD_II_0960"/>
<evidence type="ECO:0000313" key="6">
    <source>
        <dbReference type="EMBL" id="CED57579.1"/>
    </source>
</evidence>
<dbReference type="PANTHER" id="PTHR30118:SF14">
    <property type="entry name" value="LYSR FAMILY TRANSCRIPTIONAL REGULATOR"/>
    <property type="match status" value="1"/>
</dbReference>
<evidence type="ECO:0000256" key="2">
    <source>
        <dbReference type="ARBA" id="ARBA00023015"/>
    </source>
</evidence>
<organism evidence="6 7">
    <name type="scientific">Aliivibrio wodanis</name>
    <dbReference type="NCBI Taxonomy" id="80852"/>
    <lineage>
        <taxon>Bacteria</taxon>
        <taxon>Pseudomonadati</taxon>
        <taxon>Pseudomonadota</taxon>
        <taxon>Gammaproteobacteria</taxon>
        <taxon>Vibrionales</taxon>
        <taxon>Vibrionaceae</taxon>
        <taxon>Aliivibrio</taxon>
    </lineage>
</organism>
<evidence type="ECO:0000256" key="4">
    <source>
        <dbReference type="ARBA" id="ARBA00023163"/>
    </source>
</evidence>
<keyword evidence="3" id="KW-0238">DNA-binding</keyword>
<dbReference type="SUPFAM" id="SSF46785">
    <property type="entry name" value="Winged helix' DNA-binding domain"/>
    <property type="match status" value="1"/>
</dbReference>
<evidence type="ECO:0000256" key="3">
    <source>
        <dbReference type="ARBA" id="ARBA00023125"/>
    </source>
</evidence>
<dbReference type="AlphaFoldDB" id="A0A090IDA3"/>
<dbReference type="InterPro" id="IPR050389">
    <property type="entry name" value="LysR-type_TF"/>
</dbReference>
<dbReference type="GO" id="GO:0003677">
    <property type="term" value="F:DNA binding"/>
    <property type="evidence" value="ECO:0007669"/>
    <property type="project" value="UniProtKB-KW"/>
</dbReference>
<evidence type="ECO:0000259" key="5">
    <source>
        <dbReference type="PROSITE" id="PS50931"/>
    </source>
</evidence>
<proteinExistence type="inferred from homology"/>
<evidence type="ECO:0000313" key="7">
    <source>
        <dbReference type="Proteomes" id="UP000032427"/>
    </source>
</evidence>
<dbReference type="Gene3D" id="1.10.10.10">
    <property type="entry name" value="Winged helix-like DNA-binding domain superfamily/Winged helix DNA-binding domain"/>
    <property type="match status" value="1"/>
</dbReference>
<dbReference type="PROSITE" id="PS50931">
    <property type="entry name" value="HTH_LYSR"/>
    <property type="match status" value="1"/>
</dbReference>
<dbReference type="InterPro" id="IPR036390">
    <property type="entry name" value="WH_DNA-bd_sf"/>
</dbReference>
<dbReference type="Proteomes" id="UP000032427">
    <property type="component" value="Chromosome 2"/>
</dbReference>
<name>A0A090IDA3_9GAMM</name>
<keyword evidence="2" id="KW-0805">Transcription regulation</keyword>
<evidence type="ECO:0000256" key="1">
    <source>
        <dbReference type="ARBA" id="ARBA00009437"/>
    </source>
</evidence>
<dbReference type="InterPro" id="IPR005119">
    <property type="entry name" value="LysR_subst-bd"/>
</dbReference>
<dbReference type="PRINTS" id="PR00039">
    <property type="entry name" value="HTHLYSR"/>
</dbReference>